<organism evidence="1 2">
    <name type="scientific">Pilibacter termitis</name>
    <dbReference type="NCBI Taxonomy" id="263852"/>
    <lineage>
        <taxon>Bacteria</taxon>
        <taxon>Bacillati</taxon>
        <taxon>Bacillota</taxon>
        <taxon>Bacilli</taxon>
        <taxon>Lactobacillales</taxon>
        <taxon>Enterococcaceae</taxon>
        <taxon>Pilibacter</taxon>
    </lineage>
</organism>
<dbReference type="PANTHER" id="PTHR48098:SF1">
    <property type="entry name" value="DIACYLGLYCEROL ACYLTRANSFERASE_MYCOLYLTRANSFERASE AG85A"/>
    <property type="match status" value="1"/>
</dbReference>
<accession>A0A1T4L4D5</accession>
<dbReference type="SUPFAM" id="SSF53474">
    <property type="entry name" value="alpha/beta-Hydrolases"/>
    <property type="match status" value="1"/>
</dbReference>
<keyword evidence="2" id="KW-1185">Reference proteome</keyword>
<name>A0A1T4L4D5_9ENTE</name>
<dbReference type="AlphaFoldDB" id="A0A1T4L4D5"/>
<gene>
    <name evidence="1" type="ORF">SAMN02745116_00538</name>
</gene>
<sequence length="265" mass="30949">MEFLEINYYSETLHMEQSMNIILPEKSDRNPDWTVESLQDLPALYLLHGMSGNHSMWARRTNIERIIRMTKIAVIMPSTDLAWYTNTTYDLHYFDALAKELPNKIQQLFPQISTKPEKNFVCGMSMGGYGAWKLALGTTQFSYAASLSGALVFGNDEPFPFGPKEYWQGIFGDLKQIHGSENDLFTLAEKRKQSSTPIPKLFSWCGRQDFLFDNNNQAVEKMQALNYDVEYQINDGTHEWYYWEKYLENVLEWLPIDFVREERLS</sequence>
<reference evidence="2" key="1">
    <citation type="submission" date="2017-02" db="EMBL/GenBank/DDBJ databases">
        <authorList>
            <person name="Varghese N."/>
            <person name="Submissions S."/>
        </authorList>
    </citation>
    <scope>NUCLEOTIDE SEQUENCE [LARGE SCALE GENOMIC DNA]</scope>
    <source>
        <strain evidence="2">ATCC BAA-1030</strain>
    </source>
</reference>
<dbReference type="RefSeq" id="WP_078806496.1">
    <property type="nucleotide sequence ID" value="NZ_FUXI01000004.1"/>
</dbReference>
<dbReference type="PANTHER" id="PTHR48098">
    <property type="entry name" value="ENTEROCHELIN ESTERASE-RELATED"/>
    <property type="match status" value="1"/>
</dbReference>
<dbReference type="STRING" id="263852.SAMN02745116_00538"/>
<dbReference type="OrthoDB" id="9803578at2"/>
<proteinExistence type="predicted"/>
<dbReference type="Pfam" id="PF00756">
    <property type="entry name" value="Esterase"/>
    <property type="match status" value="1"/>
</dbReference>
<protein>
    <submittedName>
        <fullName evidence="1">Putative tributyrin esterase</fullName>
    </submittedName>
</protein>
<dbReference type="Gene3D" id="3.40.50.1820">
    <property type="entry name" value="alpha/beta hydrolase"/>
    <property type="match status" value="1"/>
</dbReference>
<dbReference type="InterPro" id="IPR000801">
    <property type="entry name" value="Esterase-like"/>
</dbReference>
<dbReference type="GO" id="GO:0016747">
    <property type="term" value="F:acyltransferase activity, transferring groups other than amino-acyl groups"/>
    <property type="evidence" value="ECO:0007669"/>
    <property type="project" value="TreeGrafter"/>
</dbReference>
<dbReference type="Proteomes" id="UP000190328">
    <property type="component" value="Unassembled WGS sequence"/>
</dbReference>
<evidence type="ECO:0000313" key="1">
    <source>
        <dbReference type="EMBL" id="SJZ49579.1"/>
    </source>
</evidence>
<evidence type="ECO:0000313" key="2">
    <source>
        <dbReference type="Proteomes" id="UP000190328"/>
    </source>
</evidence>
<dbReference type="EMBL" id="FUXI01000004">
    <property type="protein sequence ID" value="SJZ49579.1"/>
    <property type="molecule type" value="Genomic_DNA"/>
</dbReference>
<dbReference type="InterPro" id="IPR050583">
    <property type="entry name" value="Mycobacterial_A85_antigen"/>
</dbReference>
<dbReference type="InterPro" id="IPR029058">
    <property type="entry name" value="AB_hydrolase_fold"/>
</dbReference>